<feature type="region of interest" description="Disordered" evidence="1">
    <location>
        <begin position="1"/>
        <end position="75"/>
    </location>
</feature>
<dbReference type="Proteomes" id="UP001189429">
    <property type="component" value="Unassembled WGS sequence"/>
</dbReference>
<organism evidence="2 3">
    <name type="scientific">Prorocentrum cordatum</name>
    <dbReference type="NCBI Taxonomy" id="2364126"/>
    <lineage>
        <taxon>Eukaryota</taxon>
        <taxon>Sar</taxon>
        <taxon>Alveolata</taxon>
        <taxon>Dinophyceae</taxon>
        <taxon>Prorocentrales</taxon>
        <taxon>Prorocentraceae</taxon>
        <taxon>Prorocentrum</taxon>
    </lineage>
</organism>
<accession>A0ABN9R1G1</accession>
<sequence>MGRRPRHAREAPAVDALPQRREQPTAEPPSPPPPAPVATAAPRSRVPAREARAGISSQKCAPLDGAGPPKSPKAVLSVGSVGHPISCQEPCKYVRKNRGSLRKDGADCNRCHVCFWNRYEASRTMGSKR</sequence>
<feature type="compositionally biased region" description="Pro residues" evidence="1">
    <location>
        <begin position="26"/>
        <end position="36"/>
    </location>
</feature>
<proteinExistence type="predicted"/>
<dbReference type="EMBL" id="CAUYUJ010004936">
    <property type="protein sequence ID" value="CAK0811620.1"/>
    <property type="molecule type" value="Genomic_DNA"/>
</dbReference>
<comment type="caution">
    <text evidence="2">The sequence shown here is derived from an EMBL/GenBank/DDBJ whole genome shotgun (WGS) entry which is preliminary data.</text>
</comment>
<keyword evidence="3" id="KW-1185">Reference proteome</keyword>
<evidence type="ECO:0000313" key="2">
    <source>
        <dbReference type="EMBL" id="CAK0811620.1"/>
    </source>
</evidence>
<name>A0ABN9R1G1_9DINO</name>
<gene>
    <name evidence="2" type="ORF">PCOR1329_LOCUS16160</name>
</gene>
<feature type="compositionally biased region" description="Basic and acidic residues" evidence="1">
    <location>
        <begin position="8"/>
        <end position="24"/>
    </location>
</feature>
<reference evidence="2" key="1">
    <citation type="submission" date="2023-10" db="EMBL/GenBank/DDBJ databases">
        <authorList>
            <person name="Chen Y."/>
            <person name="Shah S."/>
            <person name="Dougan E. K."/>
            <person name="Thang M."/>
            <person name="Chan C."/>
        </authorList>
    </citation>
    <scope>NUCLEOTIDE SEQUENCE [LARGE SCALE GENOMIC DNA]</scope>
</reference>
<evidence type="ECO:0000313" key="3">
    <source>
        <dbReference type="Proteomes" id="UP001189429"/>
    </source>
</evidence>
<protein>
    <submittedName>
        <fullName evidence="2">Uncharacterized protein</fullName>
    </submittedName>
</protein>
<evidence type="ECO:0000256" key="1">
    <source>
        <dbReference type="SAM" id="MobiDB-lite"/>
    </source>
</evidence>